<comment type="caution">
    <text evidence="2">The sequence shown here is derived from an EMBL/GenBank/DDBJ whole genome shotgun (WGS) entry which is preliminary data.</text>
</comment>
<accession>A0A7J8QHT9</accession>
<gene>
    <name evidence="2" type="ORF">Gorai_004302</name>
</gene>
<reference evidence="2 3" key="1">
    <citation type="journal article" date="2019" name="Genome Biol. Evol.">
        <title>Insights into the evolution of the New World diploid cottons (Gossypium, subgenus Houzingenia) based on genome sequencing.</title>
        <authorList>
            <person name="Grover C.E."/>
            <person name="Arick M.A. 2nd"/>
            <person name="Thrash A."/>
            <person name="Conover J.L."/>
            <person name="Sanders W.S."/>
            <person name="Peterson D.G."/>
            <person name="Frelichowski J.E."/>
            <person name="Scheffler J.A."/>
            <person name="Scheffler B.E."/>
            <person name="Wendel J.F."/>
        </authorList>
    </citation>
    <scope>NUCLEOTIDE SEQUENCE [LARGE SCALE GENOMIC DNA]</scope>
    <source>
        <strain evidence="2">8</strain>
        <tissue evidence="2">Leaf</tissue>
    </source>
</reference>
<name>A0A7J8QHT9_GOSRA</name>
<dbReference type="InterPro" id="IPR045177">
    <property type="entry name" value="FDM1-5/IDN2"/>
</dbReference>
<evidence type="ECO:0000313" key="2">
    <source>
        <dbReference type="EMBL" id="MBA0601115.1"/>
    </source>
</evidence>
<organism evidence="2 3">
    <name type="scientific">Gossypium raimondii</name>
    <name type="common">Peruvian cotton</name>
    <name type="synonym">Gossypium klotzschianum subsp. raimondii</name>
    <dbReference type="NCBI Taxonomy" id="29730"/>
    <lineage>
        <taxon>Eukaryota</taxon>
        <taxon>Viridiplantae</taxon>
        <taxon>Streptophyta</taxon>
        <taxon>Embryophyta</taxon>
        <taxon>Tracheophyta</taxon>
        <taxon>Spermatophyta</taxon>
        <taxon>Magnoliopsida</taxon>
        <taxon>eudicotyledons</taxon>
        <taxon>Gunneridae</taxon>
        <taxon>Pentapetalae</taxon>
        <taxon>rosids</taxon>
        <taxon>malvids</taxon>
        <taxon>Malvales</taxon>
        <taxon>Malvaceae</taxon>
        <taxon>Malvoideae</taxon>
        <taxon>Gossypium</taxon>
    </lineage>
</organism>
<dbReference type="GO" id="GO:0080188">
    <property type="term" value="P:gene silencing by siRNA-directed DNA methylation"/>
    <property type="evidence" value="ECO:0007669"/>
    <property type="project" value="InterPro"/>
</dbReference>
<proteinExistence type="predicted"/>
<feature type="region of interest" description="Disordered" evidence="1">
    <location>
        <begin position="30"/>
        <end position="84"/>
    </location>
</feature>
<sequence length="174" mass="19543">LSSDPATSNTLPWAQSSLGQVVLEATAAHIQGEDPSMATTSKTSVPRQLKSGSHRRPQEGADDVLNSKASGKLTYSSENSAKADENARKLADDLKELHNRIIQMEKELDGKRALELELQQLRKRLTVLKQVEASIKKLREMDIKLEEVEELFSYYLIRVNKSNNDLKDARKEQI</sequence>
<evidence type="ECO:0000313" key="3">
    <source>
        <dbReference type="Proteomes" id="UP000593578"/>
    </source>
</evidence>
<dbReference type="PANTHER" id="PTHR21596:SF65">
    <property type="entry name" value="PROTEIN INVOLVED IN DE NOVO 2-RELATED"/>
    <property type="match status" value="1"/>
</dbReference>
<dbReference type="PANTHER" id="PTHR21596">
    <property type="entry name" value="RIBONUCLEASE P SUBUNIT P38"/>
    <property type="match status" value="1"/>
</dbReference>
<feature type="non-terminal residue" evidence="2">
    <location>
        <position position="1"/>
    </location>
</feature>
<feature type="compositionally biased region" description="Polar residues" evidence="1">
    <location>
        <begin position="37"/>
        <end position="46"/>
    </location>
</feature>
<dbReference type="EMBL" id="JABEZZ010000012">
    <property type="protein sequence ID" value="MBA0601115.1"/>
    <property type="molecule type" value="Genomic_DNA"/>
</dbReference>
<evidence type="ECO:0000256" key="1">
    <source>
        <dbReference type="SAM" id="MobiDB-lite"/>
    </source>
</evidence>
<feature type="compositionally biased region" description="Polar residues" evidence="1">
    <location>
        <begin position="67"/>
        <end position="80"/>
    </location>
</feature>
<protein>
    <submittedName>
        <fullName evidence="2">Uncharacterized protein</fullName>
    </submittedName>
</protein>
<dbReference type="AlphaFoldDB" id="A0A7J8QHT9"/>
<dbReference type="Proteomes" id="UP000593578">
    <property type="component" value="Unassembled WGS sequence"/>
</dbReference>